<dbReference type="InterPro" id="IPR002205">
    <property type="entry name" value="Topo_IIA_dom_A"/>
</dbReference>
<evidence type="ECO:0000256" key="2">
    <source>
        <dbReference type="ARBA" id="ARBA00001978"/>
    </source>
</evidence>
<keyword evidence="10 14" id="KW-0799">Topoisomerase</keyword>
<reference evidence="20 21" key="1">
    <citation type="submission" date="2024-10" db="EMBL/GenBank/DDBJ databases">
        <authorList>
            <person name="Riesco R."/>
        </authorList>
    </citation>
    <scope>NUCLEOTIDE SEQUENCE [LARGE SCALE GENOMIC DNA]</scope>
    <source>
        <strain evidence="19 21">NCIMB 15448</strain>
        <strain evidence="17 20">NCIMB 15449</strain>
        <strain evidence="18 22">NCIMB 15450</strain>
    </source>
</reference>
<keyword evidence="9" id="KW-0651">Protein splicing</keyword>
<dbReference type="SMART" id="SM00306">
    <property type="entry name" value="HintN"/>
    <property type="match status" value="1"/>
</dbReference>
<keyword evidence="11 14" id="KW-0238">DNA-binding</keyword>
<dbReference type="Gene3D" id="3.10.28.10">
    <property type="entry name" value="Homing endonucleases"/>
    <property type="match status" value="1"/>
</dbReference>
<dbReference type="PANTHER" id="PTHR43493">
    <property type="entry name" value="DNA GYRASE/TOPOISOMERASE SUBUNIT A"/>
    <property type="match status" value="1"/>
</dbReference>
<dbReference type="PANTHER" id="PTHR43493:SF5">
    <property type="entry name" value="DNA GYRASE SUBUNIT A, CHLOROPLASTIC_MITOCHONDRIAL"/>
    <property type="match status" value="1"/>
</dbReference>
<dbReference type="PROSITE" id="PS50817">
    <property type="entry name" value="INTEIN_N_TER"/>
    <property type="match status" value="1"/>
</dbReference>
<organism evidence="17 20">
    <name type="scientific">Antrihabitans spumae</name>
    <dbReference type="NCBI Taxonomy" id="3373370"/>
    <lineage>
        <taxon>Bacteria</taxon>
        <taxon>Bacillati</taxon>
        <taxon>Actinomycetota</taxon>
        <taxon>Actinomycetes</taxon>
        <taxon>Mycobacteriales</taxon>
        <taxon>Nocardiaceae</taxon>
        <taxon>Antrihabitans</taxon>
    </lineage>
</organism>
<evidence type="ECO:0000256" key="8">
    <source>
        <dbReference type="ARBA" id="ARBA00022840"/>
    </source>
</evidence>
<dbReference type="Gene3D" id="2.170.16.10">
    <property type="entry name" value="Hedgehog/Intein (Hint) domain"/>
    <property type="match status" value="1"/>
</dbReference>
<evidence type="ECO:0000256" key="5">
    <source>
        <dbReference type="ARBA" id="ARBA00022490"/>
    </source>
</evidence>
<comment type="catalytic activity">
    <reaction evidence="1 14">
        <text>ATP-dependent breakage, passage and rejoining of double-stranded DNA.</text>
        <dbReference type="EC" id="5.6.2.2"/>
    </reaction>
</comment>
<evidence type="ECO:0000256" key="7">
    <source>
        <dbReference type="ARBA" id="ARBA00022813"/>
    </source>
</evidence>
<evidence type="ECO:0000256" key="9">
    <source>
        <dbReference type="ARBA" id="ARBA00023000"/>
    </source>
</evidence>
<dbReference type="InterPro" id="IPR036844">
    <property type="entry name" value="Hint_dom_sf"/>
</dbReference>
<evidence type="ECO:0000256" key="14">
    <source>
        <dbReference type="PROSITE-ProRule" id="PRU01384"/>
    </source>
</evidence>
<dbReference type="InterPro" id="IPR013760">
    <property type="entry name" value="Topo_IIA-like_dom_sf"/>
</dbReference>
<evidence type="ECO:0000256" key="10">
    <source>
        <dbReference type="ARBA" id="ARBA00023029"/>
    </source>
</evidence>
<evidence type="ECO:0000256" key="11">
    <source>
        <dbReference type="ARBA" id="ARBA00023125"/>
    </source>
</evidence>
<dbReference type="PROSITE" id="PS50819">
    <property type="entry name" value="INTEIN_ENDONUCLEASE"/>
    <property type="match status" value="1"/>
</dbReference>
<dbReference type="SMART" id="SM00434">
    <property type="entry name" value="TOP4c"/>
    <property type="match status" value="1"/>
</dbReference>
<dbReference type="Pfam" id="PF00521">
    <property type="entry name" value="DNA_topoisoIV"/>
    <property type="match status" value="2"/>
</dbReference>
<evidence type="ECO:0000313" key="22">
    <source>
        <dbReference type="Proteomes" id="UP001609219"/>
    </source>
</evidence>
<sequence length="1263" mass="139409">MTDTTLPPSGGAGDRIEPVDIQQEMQNSYIDYAMSVIVGRALPDVRDGLKPVHRRVLYAMYDNGYRPDRGYVKSARPVAETMGNYHPHGDASIYDTLVRMAQPWSLRYPLVDGQGNFGSRGNDGAAAMRYCVTGDTRVRLPLGQSIRIAEVVKDAAPNTDNEIDLKVLDRHGDPVRAETLFHSGVHRTMTLETREGYQVTGTENHPVLCLVDVAGVPTLLWKLLEEIEPGDVVAMQRVPADEIGVPDWSEAAVGLLLGAFVSEGFVSENRAGFNNLDRDFFNQVVAAYDVVVGGRRYLSHRTIASGSLLHELDIQDLGALRSSPLADCLGLRSADKYVPEFIWNSSAAIKRAFLGALFEGDGSCSALPRNTIQLSYSTRSERLAVDVQQLLLEFGVISHRYLHATGEHKVVVTNRRDAGLFYDRIGFGGTKQTKLAEILLDAEASSPSVTARSLSKDYVPGLAEFVRTYGASDSTNVHWLSRHNVDRIERWEHRRDEILSHITDSDVREIAADLTDGRFYYATVGSVVEAGEQAVYSLRVDTDDHAFITNGFVSHNTECRLTPLAMEMLREIDHETVDFVPNYDGRTQEPTVLPSRVPNLLMNGSGGIAVGMATNIPPHNLPELANAIYWALENYEADEEATLAACMEYVKGPDFPTYGLIVGGQGIHDAYTTGRGSVRMRGVVEIEEDAKGRTTIVMTELPYQVNPDNLITSIAEQVRDGKISGISDIHDESSDRAGMRIVVTIKRDAVAKVVLNNLYKHTQLQTSFGVNMLSIVDGVPRTLRLDQMIRLYVTHQLEVIIRRTKYLLRKAEERAHILRGLVKALDALDEVIALIRRSQTTEIARVGLMELLDVDEIQATAILDMQLRRLAALERQKIVDQLAEIELEITDLKDILARPERQRKIVHDELAEIVEKYGDDRRTRIIAADGDVADEDLIAREDVVVTITETGYAKRTKTDLYRSQKRGGKGVQGAGLKQDDIVKHFFVSSTHDWILFFTTKGRVYRAKAYELPEASRTARGQHVANLLAFQPDERIAQVIQLKTYEDAPYLVLATRAGLVKKSKLTDFDSNRSGGIVAVNLRGEDELVGASLCSADDDLLLVSALGQSIRFSATDEALRPMGRATSGVQGMRFNGEDQLLSLNVVQEGMYLLVATNGGYAKRTPMDDYPVQGRGGKGVLTIQYDKRRGTLVGALIVNDDDELYAITSGGGVIRTAAKQVRKAGRQTKGVRLMNLGEGDTLLAIARNADEPDEVPAATDGAKEPK</sequence>
<evidence type="ECO:0000256" key="6">
    <source>
        <dbReference type="ARBA" id="ARBA00022741"/>
    </source>
</evidence>
<dbReference type="EMBL" id="JBIMSO010000070">
    <property type="protein sequence ID" value="MFH5211147.1"/>
    <property type="molecule type" value="Genomic_DNA"/>
</dbReference>
<feature type="domain" description="Topo IIA-type catalytic" evidence="16">
    <location>
        <begin position="42"/>
        <end position="937"/>
    </location>
</feature>
<dbReference type="InterPro" id="IPR006142">
    <property type="entry name" value="INTEIN"/>
</dbReference>
<dbReference type="CDD" id="cd00081">
    <property type="entry name" value="Hint"/>
    <property type="match status" value="1"/>
</dbReference>
<dbReference type="InterPro" id="IPR053555">
    <property type="entry name" value="Topoisomerase_II_GyrA/ParC"/>
</dbReference>
<dbReference type="NCBIfam" id="TIGR01063">
    <property type="entry name" value="gyrA"/>
    <property type="match status" value="1"/>
</dbReference>
<dbReference type="NCBIfam" id="NF038098">
    <property type="entry name" value="GyrA_w_intein"/>
    <property type="match status" value="1"/>
</dbReference>
<proteinExistence type="inferred from homology"/>
<dbReference type="InterPro" id="IPR006691">
    <property type="entry name" value="GyrA/parC_rep"/>
</dbReference>
<dbReference type="SUPFAM" id="SSF51294">
    <property type="entry name" value="Hedgehog/intein (Hint) domain"/>
    <property type="match status" value="1"/>
</dbReference>
<dbReference type="InterPro" id="IPR027434">
    <property type="entry name" value="Homing_endonucl"/>
</dbReference>
<dbReference type="Gene3D" id="2.120.10.90">
    <property type="entry name" value="DNA gyrase/topoisomerase IV, subunit A, C-terminal"/>
    <property type="match status" value="1"/>
</dbReference>
<evidence type="ECO:0000256" key="12">
    <source>
        <dbReference type="ARBA" id="ARBA00023235"/>
    </source>
</evidence>
<dbReference type="NCBIfam" id="TIGR01445">
    <property type="entry name" value="intein_Nterm"/>
    <property type="match status" value="1"/>
</dbReference>
<dbReference type="EMBL" id="JBIMSP010000041">
    <property type="protein sequence ID" value="MFH5244362.1"/>
    <property type="molecule type" value="Genomic_DNA"/>
</dbReference>
<evidence type="ECO:0000313" key="19">
    <source>
        <dbReference type="EMBL" id="MFH5244362.1"/>
    </source>
</evidence>
<dbReference type="InterPro" id="IPR030934">
    <property type="entry name" value="Intein_C"/>
</dbReference>
<evidence type="ECO:0000256" key="4">
    <source>
        <dbReference type="ARBA" id="ARBA00012895"/>
    </source>
</evidence>
<feature type="active site" description="O-(5'-phospho-DNA)-tyrosine intermediate" evidence="14">
    <location>
        <position position="130"/>
    </location>
</feature>
<comment type="similarity">
    <text evidence="3">Belongs to the type II topoisomerase GyrA/ParC subunit family.</text>
</comment>
<dbReference type="InterPro" id="IPR003586">
    <property type="entry name" value="Hint_dom_C"/>
</dbReference>
<evidence type="ECO:0000256" key="13">
    <source>
        <dbReference type="ARBA" id="ARBA00026190"/>
    </source>
</evidence>
<dbReference type="EMBL" id="JBIMSN010000024">
    <property type="protein sequence ID" value="MFH5228062.1"/>
    <property type="molecule type" value="Genomic_DNA"/>
</dbReference>
<dbReference type="InterPro" id="IPR013757">
    <property type="entry name" value="Topo_IIA_A_a_sf"/>
</dbReference>
<dbReference type="SUPFAM" id="SSF55608">
    <property type="entry name" value="Homing endonucleases"/>
    <property type="match status" value="1"/>
</dbReference>
<dbReference type="Proteomes" id="UP001609175">
    <property type="component" value="Unassembled WGS sequence"/>
</dbReference>
<dbReference type="RefSeq" id="WP_395117376.1">
    <property type="nucleotide sequence ID" value="NZ_JBIMSN010000024.1"/>
</dbReference>
<keyword evidence="8" id="KW-0067">ATP-binding</keyword>
<keyword evidence="22" id="KW-1185">Reference proteome</keyword>
<keyword evidence="5" id="KW-0963">Cytoplasm</keyword>
<dbReference type="PROSITE" id="PS50818">
    <property type="entry name" value="INTEIN_C_TER"/>
    <property type="match status" value="1"/>
</dbReference>
<evidence type="ECO:0000313" key="17">
    <source>
        <dbReference type="EMBL" id="MFH5211147.1"/>
    </source>
</evidence>
<dbReference type="InterPro" id="IPR050220">
    <property type="entry name" value="Type_II_DNA_Topoisomerases"/>
</dbReference>
<dbReference type="InterPro" id="IPR004042">
    <property type="entry name" value="Intein_endonuc_central"/>
</dbReference>
<dbReference type="SUPFAM" id="SSF101904">
    <property type="entry name" value="GyrA/ParC C-terminal domain-like"/>
    <property type="match status" value="1"/>
</dbReference>
<dbReference type="Proteomes" id="UP001609176">
    <property type="component" value="Unassembled WGS sequence"/>
</dbReference>
<evidence type="ECO:0000313" key="21">
    <source>
        <dbReference type="Proteomes" id="UP001609176"/>
    </source>
</evidence>
<dbReference type="SUPFAM" id="SSF56719">
    <property type="entry name" value="Type II DNA topoisomerase"/>
    <property type="match status" value="2"/>
</dbReference>
<dbReference type="Gene3D" id="3.30.1360.40">
    <property type="match status" value="1"/>
</dbReference>
<gene>
    <name evidence="17" type="primary">gyrA</name>
    <name evidence="19" type="ORF">ACHIPV_21165</name>
    <name evidence="17" type="ORF">ACHIPZ_23480</name>
    <name evidence="18" type="ORF">ACHIRB_05595</name>
</gene>
<evidence type="ECO:0000256" key="1">
    <source>
        <dbReference type="ARBA" id="ARBA00000185"/>
    </source>
</evidence>
<keyword evidence="12 14" id="KW-0413">Isomerase</keyword>
<keyword evidence="7" id="KW-0068">Autocatalytic cleavage</keyword>
<dbReference type="InterPro" id="IPR006141">
    <property type="entry name" value="Intein_N"/>
</dbReference>
<dbReference type="PROSITE" id="PS52040">
    <property type="entry name" value="TOPO_IIA"/>
    <property type="match status" value="1"/>
</dbReference>
<dbReference type="Proteomes" id="UP001609219">
    <property type="component" value="Unassembled WGS sequence"/>
</dbReference>
<dbReference type="Pfam" id="PF14528">
    <property type="entry name" value="LAGLIDADG_3"/>
    <property type="match status" value="1"/>
</dbReference>
<dbReference type="Gene3D" id="1.10.268.10">
    <property type="entry name" value="Topoisomerase, domain 3"/>
    <property type="match status" value="1"/>
</dbReference>
<comment type="caution">
    <text evidence="17">The sequence shown here is derived from an EMBL/GenBank/DDBJ whole genome shotgun (WGS) entry which is preliminary data.</text>
</comment>
<dbReference type="NCBIfam" id="NF004043">
    <property type="entry name" value="PRK05560.1"/>
    <property type="match status" value="1"/>
</dbReference>
<comment type="function">
    <text evidence="2">A type II topoisomerase that negatively supercoils closed circular double-stranded (ds) DNA in an ATP-dependent manner to modulate DNA topology and maintain chromosomes in an underwound state. Negative supercoiling favors strand separation, and DNA replication, transcription, recombination and repair, all of which involve strand separation. Also able to catalyze the interconversion of other topological isomers of dsDNA rings, including catenanes and knotted rings. Type II topoisomerases break and join 2 DNA strands simultaneously in an ATP-dependent manner.</text>
</comment>
<dbReference type="InterPro" id="IPR013758">
    <property type="entry name" value="Topo_IIA_A/C_ab"/>
</dbReference>
<dbReference type="PRINTS" id="PR00379">
    <property type="entry name" value="INTEIN"/>
</dbReference>
<dbReference type="SMART" id="SM00305">
    <property type="entry name" value="HintC"/>
    <property type="match status" value="1"/>
</dbReference>
<evidence type="ECO:0000313" key="18">
    <source>
        <dbReference type="EMBL" id="MFH5228062.1"/>
    </source>
</evidence>
<dbReference type="InterPro" id="IPR035516">
    <property type="entry name" value="Gyrase/topoIV_suA_C"/>
</dbReference>
<keyword evidence="6" id="KW-0547">Nucleotide-binding</keyword>
<dbReference type="Gene3D" id="3.90.199.10">
    <property type="entry name" value="Topoisomerase II, domain 5"/>
    <property type="match status" value="2"/>
</dbReference>
<evidence type="ECO:0000313" key="20">
    <source>
        <dbReference type="Proteomes" id="UP001609175"/>
    </source>
</evidence>
<evidence type="ECO:0000259" key="16">
    <source>
        <dbReference type="PROSITE" id="PS52040"/>
    </source>
</evidence>
<dbReference type="InterPro" id="IPR003587">
    <property type="entry name" value="Hint_dom_N"/>
</dbReference>
<dbReference type="CDD" id="cd00187">
    <property type="entry name" value="TOP4c"/>
    <property type="match status" value="1"/>
</dbReference>
<accession>A0ABW7JU91</accession>
<name>A0ABW7JU91_9NOCA</name>
<evidence type="ECO:0000256" key="3">
    <source>
        <dbReference type="ARBA" id="ARBA00008263"/>
    </source>
</evidence>
<protein>
    <recommendedName>
        <fullName evidence="13">DNA gyrase subunit A</fullName>
        <ecNumber evidence="4">5.6.2.2</ecNumber>
    </recommendedName>
</protein>
<dbReference type="EC" id="5.6.2.2" evidence="4"/>
<dbReference type="NCBIfam" id="TIGR01443">
    <property type="entry name" value="intein_Cterm"/>
    <property type="match status" value="1"/>
</dbReference>
<dbReference type="InterPro" id="IPR004860">
    <property type="entry name" value="LAGLIDADG_dom"/>
</dbReference>
<feature type="domain" description="DOD-type homing endonuclease" evidence="15">
    <location>
        <begin position="256"/>
        <end position="396"/>
    </location>
</feature>
<evidence type="ECO:0000259" key="15">
    <source>
        <dbReference type="PROSITE" id="PS50819"/>
    </source>
</evidence>
<dbReference type="Pfam" id="PF03989">
    <property type="entry name" value="DNA_gyraseA_C"/>
    <property type="match status" value="6"/>
</dbReference>